<sequence>MPAFKPVTAQQRRRFGQVADPVGIVLGMSTCVTPAGVDCPSPSKDIGIVLYNGPFAVHGEPGSQLPDQIFTVTVPASMREGKAVIGLAQFALLGGGRPWVQTDSFTVNVEH</sequence>
<dbReference type="AlphaFoldDB" id="A0A5M3MGJ5"/>
<protein>
    <submittedName>
        <fullName evidence="1">Uncharacterized protein</fullName>
    </submittedName>
</protein>
<keyword evidence="2" id="KW-1185">Reference proteome</keyword>
<dbReference type="KEGG" id="cput:CONPUDRAFT_145467"/>
<dbReference type="EMBL" id="JH711582">
    <property type="protein sequence ID" value="EIW78116.1"/>
    <property type="molecule type" value="Genomic_DNA"/>
</dbReference>
<comment type="caution">
    <text evidence="1">The sequence shown here is derived from an EMBL/GenBank/DDBJ whole genome shotgun (WGS) entry which is preliminary data.</text>
</comment>
<evidence type="ECO:0000313" key="2">
    <source>
        <dbReference type="Proteomes" id="UP000053558"/>
    </source>
</evidence>
<name>A0A5M3MGJ5_CONPW</name>
<organism evidence="1 2">
    <name type="scientific">Coniophora puteana (strain RWD-64-598)</name>
    <name type="common">Brown rot fungus</name>
    <dbReference type="NCBI Taxonomy" id="741705"/>
    <lineage>
        <taxon>Eukaryota</taxon>
        <taxon>Fungi</taxon>
        <taxon>Dikarya</taxon>
        <taxon>Basidiomycota</taxon>
        <taxon>Agaricomycotina</taxon>
        <taxon>Agaricomycetes</taxon>
        <taxon>Agaricomycetidae</taxon>
        <taxon>Boletales</taxon>
        <taxon>Coniophorineae</taxon>
        <taxon>Coniophoraceae</taxon>
        <taxon>Coniophora</taxon>
    </lineage>
</organism>
<evidence type="ECO:0000313" key="1">
    <source>
        <dbReference type="EMBL" id="EIW78116.1"/>
    </source>
</evidence>
<accession>A0A5M3MGJ5</accession>
<gene>
    <name evidence="1" type="ORF">CONPUDRAFT_145467</name>
</gene>
<dbReference type="RefSeq" id="XP_007771203.1">
    <property type="nucleotide sequence ID" value="XM_007773013.1"/>
</dbReference>
<dbReference type="GeneID" id="19202066"/>
<proteinExistence type="predicted"/>
<reference evidence="2" key="1">
    <citation type="journal article" date="2012" name="Science">
        <title>The Paleozoic origin of enzymatic lignin decomposition reconstructed from 31 fungal genomes.</title>
        <authorList>
            <person name="Floudas D."/>
            <person name="Binder M."/>
            <person name="Riley R."/>
            <person name="Barry K."/>
            <person name="Blanchette R.A."/>
            <person name="Henrissat B."/>
            <person name="Martinez A.T."/>
            <person name="Otillar R."/>
            <person name="Spatafora J.W."/>
            <person name="Yadav J.S."/>
            <person name="Aerts A."/>
            <person name="Benoit I."/>
            <person name="Boyd A."/>
            <person name="Carlson A."/>
            <person name="Copeland A."/>
            <person name="Coutinho P.M."/>
            <person name="de Vries R.P."/>
            <person name="Ferreira P."/>
            <person name="Findley K."/>
            <person name="Foster B."/>
            <person name="Gaskell J."/>
            <person name="Glotzer D."/>
            <person name="Gorecki P."/>
            <person name="Heitman J."/>
            <person name="Hesse C."/>
            <person name="Hori C."/>
            <person name="Igarashi K."/>
            <person name="Jurgens J.A."/>
            <person name="Kallen N."/>
            <person name="Kersten P."/>
            <person name="Kohler A."/>
            <person name="Kuees U."/>
            <person name="Kumar T.K.A."/>
            <person name="Kuo A."/>
            <person name="LaButti K."/>
            <person name="Larrondo L.F."/>
            <person name="Lindquist E."/>
            <person name="Ling A."/>
            <person name="Lombard V."/>
            <person name="Lucas S."/>
            <person name="Lundell T."/>
            <person name="Martin R."/>
            <person name="McLaughlin D.J."/>
            <person name="Morgenstern I."/>
            <person name="Morin E."/>
            <person name="Murat C."/>
            <person name="Nagy L.G."/>
            <person name="Nolan M."/>
            <person name="Ohm R.A."/>
            <person name="Patyshakuliyeva A."/>
            <person name="Rokas A."/>
            <person name="Ruiz-Duenas F.J."/>
            <person name="Sabat G."/>
            <person name="Salamov A."/>
            <person name="Samejima M."/>
            <person name="Schmutz J."/>
            <person name="Slot J.C."/>
            <person name="St John F."/>
            <person name="Stenlid J."/>
            <person name="Sun H."/>
            <person name="Sun S."/>
            <person name="Syed K."/>
            <person name="Tsang A."/>
            <person name="Wiebenga A."/>
            <person name="Young D."/>
            <person name="Pisabarro A."/>
            <person name="Eastwood D.C."/>
            <person name="Martin F."/>
            <person name="Cullen D."/>
            <person name="Grigoriev I.V."/>
            <person name="Hibbett D.S."/>
        </authorList>
    </citation>
    <scope>NUCLEOTIDE SEQUENCE [LARGE SCALE GENOMIC DNA]</scope>
    <source>
        <strain evidence="2">RWD-64-598 SS2</strain>
    </source>
</reference>
<dbReference type="Proteomes" id="UP000053558">
    <property type="component" value="Unassembled WGS sequence"/>
</dbReference>